<proteinExistence type="predicted"/>
<feature type="region of interest" description="Disordered" evidence="1">
    <location>
        <begin position="79"/>
        <end position="152"/>
    </location>
</feature>
<reference evidence="2" key="1">
    <citation type="submission" date="2018-08" db="EMBL/GenBank/DDBJ databases">
        <title>Draft genome sequences of Leuconostoc spp. and Weissella spp. with biocontrol potential.</title>
        <authorList>
            <person name="Lo R."/>
            <person name="Ho V.T.T."/>
            <person name="Turner M.S."/>
        </authorList>
    </citation>
    <scope>NUCLEOTIDE SEQUENCE</scope>
    <source>
        <strain evidence="2">156</strain>
    </source>
</reference>
<dbReference type="Proteomes" id="UP001080333">
    <property type="component" value="Unassembled WGS sequence"/>
</dbReference>
<gene>
    <name evidence="2" type="ORF">D0502_02240</name>
</gene>
<dbReference type="AlphaFoldDB" id="A0A9X3E6B7"/>
<organism evidence="2 3">
    <name type="scientific">Leuconostoc falkenbergense</name>
    <dbReference type="NCBI Taxonomy" id="2766470"/>
    <lineage>
        <taxon>Bacteria</taxon>
        <taxon>Bacillati</taxon>
        <taxon>Bacillota</taxon>
        <taxon>Bacilli</taxon>
        <taxon>Lactobacillales</taxon>
        <taxon>Lactobacillaceae</taxon>
        <taxon>Leuconostoc</taxon>
    </lineage>
</organism>
<evidence type="ECO:0000313" key="3">
    <source>
        <dbReference type="Proteomes" id="UP001080333"/>
    </source>
</evidence>
<feature type="compositionally biased region" description="Low complexity" evidence="1">
    <location>
        <begin position="83"/>
        <end position="127"/>
    </location>
</feature>
<sequence length="152" mass="15977">MNKTVTKAYEQVVNDDNGILVADFHAQFGNGSISNLSIAINTVEAYQANKDKVATAFDDFLVAIQKDNLPVVSLDNVESTADSETASAEVLSSESESVVTGESESESQSESASTLESQSNVSQSDSDSQSESESETDITSDSTSDSTSALSQ</sequence>
<comment type="caution">
    <text evidence="2">The sequence shown here is derived from an EMBL/GenBank/DDBJ whole genome shotgun (WGS) entry which is preliminary data.</text>
</comment>
<dbReference type="RefSeq" id="WP_267286907.1">
    <property type="nucleotide sequence ID" value="NZ_QVOQ01000005.1"/>
</dbReference>
<dbReference type="EMBL" id="QVOQ01000005">
    <property type="protein sequence ID" value="MCX7578219.1"/>
    <property type="molecule type" value="Genomic_DNA"/>
</dbReference>
<accession>A0A9X3E6B7</accession>
<name>A0A9X3E6B7_9LACO</name>
<protein>
    <submittedName>
        <fullName evidence="2">Uncharacterized protein</fullName>
    </submittedName>
</protein>
<feature type="compositionally biased region" description="Acidic residues" evidence="1">
    <location>
        <begin position="128"/>
        <end position="138"/>
    </location>
</feature>
<evidence type="ECO:0000256" key="1">
    <source>
        <dbReference type="SAM" id="MobiDB-lite"/>
    </source>
</evidence>
<evidence type="ECO:0000313" key="2">
    <source>
        <dbReference type="EMBL" id="MCX7578219.1"/>
    </source>
</evidence>
<feature type="compositionally biased region" description="Low complexity" evidence="1">
    <location>
        <begin position="139"/>
        <end position="152"/>
    </location>
</feature>